<dbReference type="EMBL" id="CP013251">
    <property type="protein sequence ID" value="AMO56533.1"/>
    <property type="molecule type" value="Genomic_DNA"/>
</dbReference>
<dbReference type="KEGG" id="emp:EZMO1_2445"/>
<sequence length="44" mass="4633">MASMLLINAVVLDVVNGVLLQEQSISIEDGYNSHGQRSSWSGGG</sequence>
<dbReference type="RefSeq" id="WP_269077861.1">
    <property type="nucleotide sequence ID" value="NZ_CP013251.1"/>
</dbReference>
<protein>
    <submittedName>
        <fullName evidence="1">Uncharacterized protein</fullName>
    </submittedName>
</protein>
<dbReference type="Proteomes" id="UP000071065">
    <property type="component" value="Chromosome"/>
</dbReference>
<dbReference type="STRING" id="570277.EZMO1_2445"/>
<evidence type="ECO:0000313" key="2">
    <source>
        <dbReference type="Proteomes" id="UP000071065"/>
    </source>
</evidence>
<organism evidence="1 2">
    <name type="scientific">Endozoicomonas montiporae CL-33</name>
    <dbReference type="NCBI Taxonomy" id="570277"/>
    <lineage>
        <taxon>Bacteria</taxon>
        <taxon>Pseudomonadati</taxon>
        <taxon>Pseudomonadota</taxon>
        <taxon>Gammaproteobacteria</taxon>
        <taxon>Oceanospirillales</taxon>
        <taxon>Endozoicomonadaceae</taxon>
        <taxon>Endozoicomonas</taxon>
    </lineage>
</organism>
<accession>A0A142BCQ7</accession>
<gene>
    <name evidence="1" type="ORF">EZMO1_2445</name>
</gene>
<reference evidence="1 2" key="1">
    <citation type="journal article" date="2016" name="Front. Microbiol.">
        <title>Genomic Insight into the Host-Endosymbiont Relationship of Endozoicomonas montiporae CL-33(T) with its Coral Host.</title>
        <authorList>
            <person name="Ding J.-Y."/>
            <person name="Shiu J.-H."/>
            <person name="Chen W.-M."/>
            <person name="Chiang Y.-R."/>
            <person name="Tang S.-L."/>
        </authorList>
    </citation>
    <scope>NUCLEOTIDE SEQUENCE [LARGE SCALE GENOMIC DNA]</scope>
    <source>
        <strain evidence="1 2">CL-33</strain>
    </source>
</reference>
<proteinExistence type="predicted"/>
<dbReference type="AlphaFoldDB" id="A0A142BCQ7"/>
<evidence type="ECO:0000313" key="1">
    <source>
        <dbReference type="EMBL" id="AMO56533.1"/>
    </source>
</evidence>
<name>A0A142BCQ7_9GAMM</name>